<dbReference type="PROSITE" id="PS00845">
    <property type="entry name" value="CAP_GLY_1"/>
    <property type="match status" value="1"/>
</dbReference>
<name>A0AA36HRH3_9DINO</name>
<proteinExistence type="predicted"/>
<dbReference type="SMART" id="SM01052">
    <property type="entry name" value="CAP_GLY"/>
    <property type="match status" value="1"/>
</dbReference>
<gene>
    <name evidence="3" type="ORF">EVOR1521_LOCUS3240</name>
</gene>
<organism evidence="3 4">
    <name type="scientific">Effrenium voratum</name>
    <dbReference type="NCBI Taxonomy" id="2562239"/>
    <lineage>
        <taxon>Eukaryota</taxon>
        <taxon>Sar</taxon>
        <taxon>Alveolata</taxon>
        <taxon>Dinophyceae</taxon>
        <taxon>Suessiales</taxon>
        <taxon>Symbiodiniaceae</taxon>
        <taxon>Effrenium</taxon>
    </lineage>
</organism>
<dbReference type="InterPro" id="IPR036859">
    <property type="entry name" value="CAP-Gly_dom_sf"/>
</dbReference>
<dbReference type="PANTHER" id="PTHR18916">
    <property type="entry name" value="DYNACTIN 1-RELATED MICROTUBULE-BINDING"/>
    <property type="match status" value="1"/>
</dbReference>
<dbReference type="Proteomes" id="UP001178507">
    <property type="component" value="Unassembled WGS sequence"/>
</dbReference>
<keyword evidence="4" id="KW-1185">Reference proteome</keyword>
<dbReference type="EMBL" id="CAUJNA010000194">
    <property type="protein sequence ID" value="CAJ1373420.1"/>
    <property type="molecule type" value="Genomic_DNA"/>
</dbReference>
<dbReference type="SUPFAM" id="SSF74924">
    <property type="entry name" value="Cap-Gly domain"/>
    <property type="match status" value="1"/>
</dbReference>
<evidence type="ECO:0000259" key="2">
    <source>
        <dbReference type="PROSITE" id="PS50245"/>
    </source>
</evidence>
<evidence type="ECO:0000256" key="1">
    <source>
        <dbReference type="SAM" id="MobiDB-lite"/>
    </source>
</evidence>
<sequence>MGDHTINIVGRGGLMVGVGIQRPKGPKATFAVQRDEEHGRVAEVLPQQQSLRGRALLLSASERAYLAALHTGDRSQLIEFFPEVSLKSIERSSDLFSDETFVIAALALAGLFASMMQPVPDDLKVGARVQVLGKLMGTVKFVGSTKFAPGPWVGVELDCPEGKNDGTVQGERYFEAKVGHGIFARPNSVSVREEETPMAMPGEIPEEKKEEKAAAAEPEPAEPEAGTLWQRRHSIEADLSNDICVEERVDLMSILGGCADEMQHLSEAVDKLAESFGEAATSGEEVSPAGLQEAPYVALRVAGWPCMVNPGWARIHMAP</sequence>
<feature type="compositionally biased region" description="Basic and acidic residues" evidence="1">
    <location>
        <begin position="205"/>
        <end position="214"/>
    </location>
</feature>
<dbReference type="Pfam" id="PF01302">
    <property type="entry name" value="CAP_GLY"/>
    <property type="match status" value="1"/>
</dbReference>
<accession>A0AA36HRH3</accession>
<comment type="caution">
    <text evidence="3">The sequence shown here is derived from an EMBL/GenBank/DDBJ whole genome shotgun (WGS) entry which is preliminary data.</text>
</comment>
<dbReference type="InterPro" id="IPR000938">
    <property type="entry name" value="CAP-Gly_domain"/>
</dbReference>
<evidence type="ECO:0000313" key="3">
    <source>
        <dbReference type="EMBL" id="CAJ1373420.1"/>
    </source>
</evidence>
<feature type="domain" description="CAP-Gly" evidence="2">
    <location>
        <begin position="143"/>
        <end position="185"/>
    </location>
</feature>
<evidence type="ECO:0000313" key="4">
    <source>
        <dbReference type="Proteomes" id="UP001178507"/>
    </source>
</evidence>
<dbReference type="AlphaFoldDB" id="A0AA36HRH3"/>
<protein>
    <recommendedName>
        <fullName evidence="2">CAP-Gly domain-containing protein</fullName>
    </recommendedName>
</protein>
<reference evidence="3" key="1">
    <citation type="submission" date="2023-08" db="EMBL/GenBank/DDBJ databases">
        <authorList>
            <person name="Chen Y."/>
            <person name="Shah S."/>
            <person name="Dougan E. K."/>
            <person name="Thang M."/>
            <person name="Chan C."/>
        </authorList>
    </citation>
    <scope>NUCLEOTIDE SEQUENCE</scope>
</reference>
<dbReference type="PROSITE" id="PS50245">
    <property type="entry name" value="CAP_GLY_2"/>
    <property type="match status" value="1"/>
</dbReference>
<feature type="region of interest" description="Disordered" evidence="1">
    <location>
        <begin position="190"/>
        <end position="228"/>
    </location>
</feature>
<dbReference type="Gene3D" id="2.30.30.190">
    <property type="entry name" value="CAP Gly-rich-like domain"/>
    <property type="match status" value="1"/>
</dbReference>